<evidence type="ECO:0000256" key="6">
    <source>
        <dbReference type="ARBA" id="ARBA00022813"/>
    </source>
</evidence>
<dbReference type="InterPro" id="IPR002813">
    <property type="entry name" value="Arg_biosynth_ArgJ"/>
</dbReference>
<dbReference type="UniPathway" id="UPA00068">
    <property type="reaction ID" value="UER00106"/>
</dbReference>
<feature type="site" description="Involved in the stabilization of negative charge on the oxyanion by the formation of the oxyanion hole" evidence="9">
    <location>
        <position position="118"/>
    </location>
</feature>
<comment type="subcellular location">
    <subcellularLocation>
        <location evidence="9">Cytoplasm</location>
    </subcellularLocation>
</comment>
<feature type="binding site" evidence="9">
    <location>
        <position position="402"/>
    </location>
    <ligand>
        <name>substrate</name>
    </ligand>
</feature>
<gene>
    <name evidence="9 10" type="primary">argJ</name>
    <name evidence="10" type="ORF">DM558_03585</name>
</gene>
<dbReference type="EC" id="2.3.1.1" evidence="9"/>
<feature type="binding site" evidence="9">
    <location>
        <position position="154"/>
    </location>
    <ligand>
        <name>substrate</name>
    </ligand>
</feature>
<keyword evidence="7 9" id="KW-0012">Acyltransferase</keyword>
<keyword evidence="9" id="KW-0963">Cytoplasm</keyword>
<dbReference type="Gene3D" id="3.10.20.340">
    <property type="entry name" value="ArgJ beta chain, C-terminal domain"/>
    <property type="match status" value="1"/>
</dbReference>
<evidence type="ECO:0000256" key="5">
    <source>
        <dbReference type="ARBA" id="ARBA00022679"/>
    </source>
</evidence>
<comment type="similarity">
    <text evidence="1 9">Belongs to the ArgJ family.</text>
</comment>
<keyword evidence="4 9" id="KW-0028">Amino-acid biosynthesis</keyword>
<evidence type="ECO:0000256" key="2">
    <source>
        <dbReference type="ARBA" id="ARBA00011475"/>
    </source>
</evidence>
<dbReference type="GO" id="GO:0004042">
    <property type="term" value="F:L-glutamate N-acetyltransferase activity"/>
    <property type="evidence" value="ECO:0007669"/>
    <property type="project" value="UniProtKB-UniRule"/>
</dbReference>
<keyword evidence="5 9" id="KW-0808">Transferase</keyword>
<dbReference type="AlphaFoldDB" id="A0A3Q9JHV8"/>
<dbReference type="GO" id="GO:0004358">
    <property type="term" value="F:L-glutamate N-acetyltransferase activity, acting on acetyl-L-ornithine as donor"/>
    <property type="evidence" value="ECO:0007669"/>
    <property type="project" value="UniProtKB-UniRule"/>
</dbReference>
<name>A0A3Q9JHV8_9GAMM</name>
<evidence type="ECO:0000256" key="9">
    <source>
        <dbReference type="HAMAP-Rule" id="MF_01106"/>
    </source>
</evidence>
<comment type="function">
    <text evidence="9">Catalyzes two activities which are involved in the cyclic version of arginine biosynthesis: the synthesis of N-acetylglutamate from glutamate and acetyl-CoA as the acetyl donor, and of ornithine by transacetylation between N(2)-acetylornithine and glutamate.</text>
</comment>
<organism evidence="10 11">
    <name type="scientific">Entomomonas moraniae</name>
    <dbReference type="NCBI Taxonomy" id="2213226"/>
    <lineage>
        <taxon>Bacteria</taxon>
        <taxon>Pseudomonadati</taxon>
        <taxon>Pseudomonadota</taxon>
        <taxon>Gammaproteobacteria</taxon>
        <taxon>Pseudomonadales</taxon>
        <taxon>Pseudomonadaceae</taxon>
        <taxon>Entomomonas</taxon>
    </lineage>
</organism>
<keyword evidence="11" id="KW-1185">Reference proteome</keyword>
<feature type="binding site" evidence="9">
    <location>
        <position position="180"/>
    </location>
    <ligand>
        <name>substrate</name>
    </ligand>
</feature>
<dbReference type="KEGG" id="emo:DM558_03585"/>
<dbReference type="GO" id="GO:0006592">
    <property type="term" value="P:ornithine biosynthetic process"/>
    <property type="evidence" value="ECO:0007669"/>
    <property type="project" value="TreeGrafter"/>
</dbReference>
<evidence type="ECO:0000313" key="11">
    <source>
        <dbReference type="Proteomes" id="UP000273143"/>
    </source>
</evidence>
<dbReference type="PANTHER" id="PTHR23100:SF0">
    <property type="entry name" value="ARGININE BIOSYNTHESIS BIFUNCTIONAL PROTEIN ARGJ, MITOCHONDRIAL"/>
    <property type="match status" value="1"/>
</dbReference>
<dbReference type="InterPro" id="IPR016117">
    <property type="entry name" value="ArgJ-like_dom_sf"/>
</dbReference>
<feature type="chain" id="PRO_5023531849" description="Arginine biosynthesis bifunctional protein ArgJ beta chain" evidence="9">
    <location>
        <begin position="191"/>
        <end position="407"/>
    </location>
</feature>
<dbReference type="FunFam" id="3.10.20.340:FF:000001">
    <property type="entry name" value="Arginine biosynthesis bifunctional protein ArgJ, chloroplastic"/>
    <property type="match status" value="1"/>
</dbReference>
<dbReference type="HAMAP" id="MF_01106">
    <property type="entry name" value="ArgJ"/>
    <property type="match status" value="1"/>
</dbReference>
<evidence type="ECO:0000256" key="1">
    <source>
        <dbReference type="ARBA" id="ARBA00006774"/>
    </source>
</evidence>
<feature type="binding site" evidence="9">
    <location>
        <position position="191"/>
    </location>
    <ligand>
        <name>substrate</name>
    </ligand>
</feature>
<comment type="pathway">
    <text evidence="9">Amino-acid biosynthesis; L-arginine biosynthesis; L-ornithine and N-acetyl-L-glutamate from L-glutamate and N(2)-acetyl-L-ornithine (cyclic): step 1/1.</text>
</comment>
<dbReference type="InterPro" id="IPR042195">
    <property type="entry name" value="ArgJ_beta_C"/>
</dbReference>
<dbReference type="PANTHER" id="PTHR23100">
    <property type="entry name" value="ARGININE BIOSYNTHESIS BIFUNCTIONAL PROTEIN ARGJ"/>
    <property type="match status" value="1"/>
</dbReference>
<evidence type="ECO:0000256" key="8">
    <source>
        <dbReference type="ARBA" id="ARBA00049439"/>
    </source>
</evidence>
<feature type="site" description="Involved in the stabilization of negative charge on the oxyanion by the formation of the oxyanion hole" evidence="9">
    <location>
        <position position="117"/>
    </location>
</feature>
<protein>
    <recommendedName>
        <fullName evidence="9">Arginine biosynthesis bifunctional protein ArgJ</fullName>
    </recommendedName>
    <domain>
        <recommendedName>
            <fullName evidence="9">Glutamate N-acetyltransferase</fullName>
            <ecNumber evidence="9">2.3.1.35</ecNumber>
        </recommendedName>
        <alternativeName>
            <fullName evidence="9">Ornithine acetyltransferase</fullName>
            <shortName evidence="9">OATase</shortName>
        </alternativeName>
        <alternativeName>
            <fullName evidence="9">Ornithine transacetylase</fullName>
        </alternativeName>
    </domain>
    <domain>
        <recommendedName>
            <fullName evidence="9">Amino-acid acetyltransferase</fullName>
            <ecNumber evidence="9">2.3.1.1</ecNumber>
        </recommendedName>
        <alternativeName>
            <fullName evidence="9">N-acetylglutamate synthase</fullName>
            <shortName evidence="9">AGSase</shortName>
        </alternativeName>
    </domain>
    <component>
        <recommendedName>
            <fullName evidence="9">Arginine biosynthesis bifunctional protein ArgJ alpha chain</fullName>
        </recommendedName>
    </component>
    <component>
        <recommendedName>
            <fullName evidence="9">Arginine biosynthesis bifunctional protein ArgJ beta chain</fullName>
        </recommendedName>
    </component>
</protein>
<feature type="site" description="Cleavage; by autolysis" evidence="9">
    <location>
        <begin position="190"/>
        <end position="191"/>
    </location>
</feature>
<feature type="active site" description="Nucleophile" evidence="9">
    <location>
        <position position="191"/>
    </location>
</feature>
<dbReference type="EMBL" id="CP029822">
    <property type="protein sequence ID" value="AZS49911.1"/>
    <property type="molecule type" value="Genomic_DNA"/>
</dbReference>
<comment type="subunit">
    <text evidence="2 9">Heterotetramer of two alpha and two beta chains.</text>
</comment>
<dbReference type="NCBIfam" id="NF003802">
    <property type="entry name" value="PRK05388.1"/>
    <property type="match status" value="1"/>
</dbReference>
<dbReference type="CDD" id="cd02152">
    <property type="entry name" value="OAT"/>
    <property type="match status" value="1"/>
</dbReference>
<feature type="binding site" evidence="9">
    <location>
        <position position="278"/>
    </location>
    <ligand>
        <name>substrate</name>
    </ligand>
</feature>
<comment type="catalytic activity">
    <reaction evidence="8 9">
        <text>N(2)-acetyl-L-ornithine + L-glutamate = N-acetyl-L-glutamate + L-ornithine</text>
        <dbReference type="Rhea" id="RHEA:15349"/>
        <dbReference type="ChEBI" id="CHEBI:29985"/>
        <dbReference type="ChEBI" id="CHEBI:44337"/>
        <dbReference type="ChEBI" id="CHEBI:46911"/>
        <dbReference type="ChEBI" id="CHEBI:57805"/>
        <dbReference type="EC" id="2.3.1.35"/>
    </reaction>
</comment>
<sequence>MAVGLEIPSVLYPVKGFKLGIASAGIKKVGRKDLVIMQCAEGATVVGVFTRNAFCAAPVLLSKEHLARNTNIHYFITNTGNANAGTGKQGLKAAIDVCQALADATNLDKEAILPFSTGVIGEPLPVEKIKVAIPEALNDLKEDNWLKAAEGIMTTDTTPKGASIRFQHEDKVVTVTGISKGAGMICPNMGTMLGYIATDADVAKPVLQALLEDATNKSFNRITIDGDTSTNDSCILVATGQADLPTINQAQGEYYDKLKMAIFSVAMELAQAIVRDGEGATKFVTVEVNGGKTHQECLDVAYAVAHSPLVKTALFASDPNWGRIVAAIGYSKLEQLDVSKVDVFLGSVQIVSEGERAISYTEEQGSAVMQQAEITIRIELNRGQCREVIWTTDLSHEYVKINAEYRT</sequence>
<reference evidence="11" key="1">
    <citation type="submission" date="2018-06" db="EMBL/GenBank/DDBJ databases">
        <title>Complete genome of Pseudomonas insecticola strain QZS01.</title>
        <authorList>
            <person name="Wang J."/>
            <person name="Su Q."/>
        </authorList>
    </citation>
    <scope>NUCLEOTIDE SEQUENCE [LARGE SCALE GENOMIC DNA]</scope>
    <source>
        <strain evidence="11">QZS01</strain>
    </source>
</reference>
<dbReference type="Proteomes" id="UP000273143">
    <property type="component" value="Chromosome"/>
</dbReference>
<comment type="pathway">
    <text evidence="9">Amino-acid biosynthesis; L-arginine biosynthesis; N(2)-acetyl-L-ornithine from L-glutamate: step 1/4.</text>
</comment>
<evidence type="ECO:0000313" key="10">
    <source>
        <dbReference type="EMBL" id="AZS49911.1"/>
    </source>
</evidence>
<dbReference type="NCBIfam" id="TIGR00120">
    <property type="entry name" value="ArgJ"/>
    <property type="match status" value="1"/>
</dbReference>
<keyword evidence="3 9" id="KW-0055">Arginine biosynthesis</keyword>
<dbReference type="RefSeq" id="WP_127162082.1">
    <property type="nucleotide sequence ID" value="NZ_CP029822.1"/>
</dbReference>
<comment type="catalytic activity">
    <reaction evidence="9">
        <text>L-glutamate + acetyl-CoA = N-acetyl-L-glutamate + CoA + H(+)</text>
        <dbReference type="Rhea" id="RHEA:24292"/>
        <dbReference type="ChEBI" id="CHEBI:15378"/>
        <dbReference type="ChEBI" id="CHEBI:29985"/>
        <dbReference type="ChEBI" id="CHEBI:44337"/>
        <dbReference type="ChEBI" id="CHEBI:57287"/>
        <dbReference type="ChEBI" id="CHEBI:57288"/>
        <dbReference type="EC" id="2.3.1.1"/>
    </reaction>
</comment>
<keyword evidence="9" id="KW-0511">Multifunctional enzyme</keyword>
<dbReference type="SUPFAM" id="SSF56266">
    <property type="entry name" value="DmpA/ArgJ-like"/>
    <property type="match status" value="1"/>
</dbReference>
<dbReference type="Pfam" id="PF01960">
    <property type="entry name" value="ArgJ"/>
    <property type="match status" value="1"/>
</dbReference>
<keyword evidence="6 9" id="KW-0068">Autocatalytic cleavage</keyword>
<dbReference type="GO" id="GO:0006526">
    <property type="term" value="P:L-arginine biosynthetic process"/>
    <property type="evidence" value="ECO:0007669"/>
    <property type="project" value="UniProtKB-UniRule"/>
</dbReference>
<dbReference type="Gene3D" id="3.60.70.12">
    <property type="entry name" value="L-amino peptidase D-ALA esterase/amidase"/>
    <property type="match status" value="1"/>
</dbReference>
<proteinExistence type="inferred from homology"/>
<evidence type="ECO:0000256" key="7">
    <source>
        <dbReference type="ARBA" id="ARBA00023315"/>
    </source>
</evidence>
<evidence type="ECO:0000256" key="4">
    <source>
        <dbReference type="ARBA" id="ARBA00022605"/>
    </source>
</evidence>
<feature type="binding site" evidence="9">
    <location>
        <position position="407"/>
    </location>
    <ligand>
        <name>substrate</name>
    </ligand>
</feature>
<dbReference type="FunFam" id="3.60.70.12:FF:000001">
    <property type="entry name" value="Arginine biosynthesis bifunctional protein ArgJ, chloroplastic"/>
    <property type="match status" value="1"/>
</dbReference>
<feature type="chain" id="PRO_5023531848" description="Arginine biosynthesis bifunctional protein ArgJ alpha chain" evidence="9">
    <location>
        <begin position="1"/>
        <end position="190"/>
    </location>
</feature>
<accession>A0A3Q9JHV8</accession>
<dbReference type="EC" id="2.3.1.35" evidence="9"/>
<dbReference type="GO" id="GO:0005737">
    <property type="term" value="C:cytoplasm"/>
    <property type="evidence" value="ECO:0007669"/>
    <property type="project" value="UniProtKB-SubCell"/>
</dbReference>
<evidence type="ECO:0000256" key="3">
    <source>
        <dbReference type="ARBA" id="ARBA00022571"/>
    </source>
</evidence>